<protein>
    <recommendedName>
        <fullName evidence="4 13">Tetraacyldisaccharide 4'-kinase</fullName>
        <ecNumber evidence="3 13">2.7.1.130</ecNumber>
    </recommendedName>
    <alternativeName>
        <fullName evidence="12 13">Lipid A 4'-kinase</fullName>
    </alternativeName>
</protein>
<comment type="function">
    <text evidence="1 13">Transfers the gamma-phosphate of ATP to the 4'-position of a tetraacyldisaccharide 1-phosphate intermediate (termed DS-1-P) to form tetraacyldisaccharide 1,4'-bis-phosphate (lipid IVA).</text>
</comment>
<keyword evidence="11 13" id="KW-0443">Lipid metabolism</keyword>
<keyword evidence="5 13" id="KW-0444">Lipid biosynthesis</keyword>
<evidence type="ECO:0000256" key="2">
    <source>
        <dbReference type="ARBA" id="ARBA00004870"/>
    </source>
</evidence>
<evidence type="ECO:0000256" key="6">
    <source>
        <dbReference type="ARBA" id="ARBA00022556"/>
    </source>
</evidence>
<keyword evidence="8 13" id="KW-0547">Nucleotide-binding</keyword>
<evidence type="ECO:0000256" key="7">
    <source>
        <dbReference type="ARBA" id="ARBA00022679"/>
    </source>
</evidence>
<accession>A0A852VDC9</accession>
<dbReference type="NCBIfam" id="TIGR00682">
    <property type="entry name" value="lpxK"/>
    <property type="match status" value="1"/>
</dbReference>
<evidence type="ECO:0000256" key="12">
    <source>
        <dbReference type="ARBA" id="ARBA00029757"/>
    </source>
</evidence>
<evidence type="ECO:0000256" key="5">
    <source>
        <dbReference type="ARBA" id="ARBA00022516"/>
    </source>
</evidence>
<dbReference type="EMBL" id="JACCCU010000002">
    <property type="protein sequence ID" value="NYF90883.1"/>
    <property type="molecule type" value="Genomic_DNA"/>
</dbReference>
<dbReference type="InterPro" id="IPR003758">
    <property type="entry name" value="LpxK"/>
</dbReference>
<comment type="pathway">
    <text evidence="2 13">Glycolipid biosynthesis; lipid IV(A) biosynthesis; lipid IV(A) from (3R)-3-hydroxytetradecanoyl-[acyl-carrier-protein] and UDP-N-acetyl-alpha-D-glucosamine: step 6/6.</text>
</comment>
<dbReference type="EC" id="2.7.1.130" evidence="3 13"/>
<evidence type="ECO:0000256" key="3">
    <source>
        <dbReference type="ARBA" id="ARBA00012071"/>
    </source>
</evidence>
<dbReference type="Pfam" id="PF02606">
    <property type="entry name" value="LpxK"/>
    <property type="match status" value="1"/>
</dbReference>
<gene>
    <name evidence="13" type="primary">lpxK</name>
    <name evidence="14" type="ORF">HDF08_002985</name>
</gene>
<dbReference type="Proteomes" id="UP000564385">
    <property type="component" value="Unassembled WGS sequence"/>
</dbReference>
<dbReference type="PANTHER" id="PTHR42724">
    <property type="entry name" value="TETRAACYLDISACCHARIDE 4'-KINASE"/>
    <property type="match status" value="1"/>
</dbReference>
<dbReference type="SUPFAM" id="SSF52540">
    <property type="entry name" value="P-loop containing nucleoside triphosphate hydrolases"/>
    <property type="match status" value="1"/>
</dbReference>
<keyword evidence="10 13" id="KW-0067">ATP-binding</keyword>
<dbReference type="GO" id="GO:0009029">
    <property type="term" value="F:lipid-A 4'-kinase activity"/>
    <property type="evidence" value="ECO:0007669"/>
    <property type="project" value="UniProtKB-UniRule"/>
</dbReference>
<evidence type="ECO:0000256" key="1">
    <source>
        <dbReference type="ARBA" id="ARBA00002274"/>
    </source>
</evidence>
<evidence type="ECO:0000313" key="15">
    <source>
        <dbReference type="Proteomes" id="UP000564385"/>
    </source>
</evidence>
<keyword evidence="6 13" id="KW-0441">Lipid A biosynthesis</keyword>
<evidence type="ECO:0000256" key="4">
    <source>
        <dbReference type="ARBA" id="ARBA00016436"/>
    </source>
</evidence>
<dbReference type="UniPathway" id="UPA00359">
    <property type="reaction ID" value="UER00482"/>
</dbReference>
<keyword evidence="9 13" id="KW-0418">Kinase</keyword>
<feature type="binding site" evidence="13">
    <location>
        <begin position="47"/>
        <end position="54"/>
    </location>
    <ligand>
        <name>ATP</name>
        <dbReference type="ChEBI" id="CHEBI:30616"/>
    </ligand>
</feature>
<sequence length="353" mass="39376">MSVRRPWLLPLAPLYGVALALKKQLFAWGWLKRSHLESTVISVGSVSAGGAGKTPFVLMLAGILRHRGYAVRILTRGYKRSSEMIARVEPFDDARWHGDEPVLLAQRSGVPVYVGADRYQAGVMAEQGEPSEKLVVHLLDDGFQHRRLARDIDIVLLTQEDVDDTLLPAGNLREPLETIAQADVVVLREEEADSLRSVVKGLSKSSNKPSIWTIRRTLSLGEAGDLALPTTPLAFCGIARPENFTRMLSAQGYEAARMVTFDDHHAYNEDDIAHLMQQARAIEANGFVTTEKDAVKLTPILRDRLETVGPIVIARLCVELLDEKQSLEQLVTMVGRLDRRRRESRLRSTCVRK</sequence>
<dbReference type="GO" id="GO:0005524">
    <property type="term" value="F:ATP binding"/>
    <property type="evidence" value="ECO:0007669"/>
    <property type="project" value="UniProtKB-UniRule"/>
</dbReference>
<evidence type="ECO:0000256" key="10">
    <source>
        <dbReference type="ARBA" id="ARBA00022840"/>
    </source>
</evidence>
<evidence type="ECO:0000256" key="8">
    <source>
        <dbReference type="ARBA" id="ARBA00022741"/>
    </source>
</evidence>
<evidence type="ECO:0000256" key="13">
    <source>
        <dbReference type="HAMAP-Rule" id="MF_00409"/>
    </source>
</evidence>
<dbReference type="PANTHER" id="PTHR42724:SF1">
    <property type="entry name" value="TETRAACYLDISACCHARIDE 4'-KINASE, MITOCHONDRIAL-RELATED"/>
    <property type="match status" value="1"/>
</dbReference>
<comment type="caution">
    <text evidence="14">The sequence shown here is derived from an EMBL/GenBank/DDBJ whole genome shotgun (WGS) entry which is preliminary data.</text>
</comment>
<comment type="similarity">
    <text evidence="13">Belongs to the LpxK family.</text>
</comment>
<evidence type="ECO:0000313" key="14">
    <source>
        <dbReference type="EMBL" id="NYF90883.1"/>
    </source>
</evidence>
<evidence type="ECO:0000256" key="11">
    <source>
        <dbReference type="ARBA" id="ARBA00023098"/>
    </source>
</evidence>
<proteinExistence type="inferred from homology"/>
<dbReference type="AlphaFoldDB" id="A0A852VDC9"/>
<keyword evidence="7 13" id="KW-0808">Transferase</keyword>
<dbReference type="GO" id="GO:0009244">
    <property type="term" value="P:lipopolysaccharide core region biosynthetic process"/>
    <property type="evidence" value="ECO:0007669"/>
    <property type="project" value="TreeGrafter"/>
</dbReference>
<dbReference type="GO" id="GO:0005886">
    <property type="term" value="C:plasma membrane"/>
    <property type="evidence" value="ECO:0007669"/>
    <property type="project" value="TreeGrafter"/>
</dbReference>
<evidence type="ECO:0000256" key="9">
    <source>
        <dbReference type="ARBA" id="ARBA00022777"/>
    </source>
</evidence>
<dbReference type="InterPro" id="IPR027417">
    <property type="entry name" value="P-loop_NTPase"/>
</dbReference>
<name>A0A852VDC9_9BACT</name>
<dbReference type="HAMAP" id="MF_00409">
    <property type="entry name" value="LpxK"/>
    <property type="match status" value="1"/>
</dbReference>
<reference evidence="14 15" key="1">
    <citation type="submission" date="2020-07" db="EMBL/GenBank/DDBJ databases">
        <title>Genomic Encyclopedia of Type Strains, Phase IV (KMG-V): Genome sequencing to study the core and pangenomes of soil and plant-associated prokaryotes.</title>
        <authorList>
            <person name="Whitman W."/>
        </authorList>
    </citation>
    <scope>NUCLEOTIDE SEQUENCE [LARGE SCALE GENOMIC DNA]</scope>
    <source>
        <strain evidence="14 15">M8UP22</strain>
    </source>
</reference>
<organism evidence="14 15">
    <name type="scientific">Tunturiibacter lichenicola</name>
    <dbReference type="NCBI Taxonomy" id="2051959"/>
    <lineage>
        <taxon>Bacteria</taxon>
        <taxon>Pseudomonadati</taxon>
        <taxon>Acidobacteriota</taxon>
        <taxon>Terriglobia</taxon>
        <taxon>Terriglobales</taxon>
        <taxon>Acidobacteriaceae</taxon>
        <taxon>Tunturiibacter</taxon>
    </lineage>
</organism>
<comment type="catalytic activity">
    <reaction evidence="13">
        <text>a lipid A disaccharide + ATP = a lipid IVA + ADP + H(+)</text>
        <dbReference type="Rhea" id="RHEA:67840"/>
        <dbReference type="ChEBI" id="CHEBI:15378"/>
        <dbReference type="ChEBI" id="CHEBI:30616"/>
        <dbReference type="ChEBI" id="CHEBI:176343"/>
        <dbReference type="ChEBI" id="CHEBI:176425"/>
        <dbReference type="ChEBI" id="CHEBI:456216"/>
        <dbReference type="EC" id="2.7.1.130"/>
    </reaction>
</comment>
<dbReference type="GO" id="GO:0009245">
    <property type="term" value="P:lipid A biosynthetic process"/>
    <property type="evidence" value="ECO:0007669"/>
    <property type="project" value="UniProtKB-UniRule"/>
</dbReference>